<evidence type="ECO:0000313" key="8">
    <source>
        <dbReference type="Proteomes" id="UP000273405"/>
    </source>
</evidence>
<accession>A0A3A8NCU3</accession>
<evidence type="ECO:0000256" key="4">
    <source>
        <dbReference type="ARBA" id="ARBA00022833"/>
    </source>
</evidence>
<dbReference type="GO" id="GO:0008235">
    <property type="term" value="F:metalloexopeptidase activity"/>
    <property type="evidence" value="ECO:0007669"/>
    <property type="project" value="TreeGrafter"/>
</dbReference>
<dbReference type="InterPro" id="IPR028090">
    <property type="entry name" value="JAB_dom_prok"/>
</dbReference>
<gene>
    <name evidence="7" type="ORF">D7X12_17385</name>
</gene>
<keyword evidence="3" id="KW-0378">Hydrolase</keyword>
<dbReference type="CDD" id="cd08070">
    <property type="entry name" value="MPN_like"/>
    <property type="match status" value="1"/>
</dbReference>
<keyword evidence="1" id="KW-0645">Protease</keyword>
<evidence type="ECO:0000256" key="3">
    <source>
        <dbReference type="ARBA" id="ARBA00022801"/>
    </source>
</evidence>
<keyword evidence="5" id="KW-0482">Metalloprotease</keyword>
<evidence type="ECO:0000313" key="7">
    <source>
        <dbReference type="EMBL" id="RKH41793.1"/>
    </source>
</evidence>
<dbReference type="InterPro" id="IPR051929">
    <property type="entry name" value="VirAsm_ModProt"/>
</dbReference>
<dbReference type="SUPFAM" id="SSF102712">
    <property type="entry name" value="JAB1/MPN domain"/>
    <property type="match status" value="1"/>
</dbReference>
<dbReference type="GO" id="GO:0006508">
    <property type="term" value="P:proteolysis"/>
    <property type="evidence" value="ECO:0007669"/>
    <property type="project" value="UniProtKB-KW"/>
</dbReference>
<keyword evidence="2" id="KW-0479">Metal-binding</keyword>
<dbReference type="PANTHER" id="PTHR34858:SF1">
    <property type="entry name" value="CYSO-CYSTEINE PEPTIDASE"/>
    <property type="match status" value="1"/>
</dbReference>
<dbReference type="Gene3D" id="3.40.140.10">
    <property type="entry name" value="Cytidine Deaminase, domain 2"/>
    <property type="match status" value="1"/>
</dbReference>
<reference evidence="8" key="1">
    <citation type="submission" date="2018-09" db="EMBL/GenBank/DDBJ databases">
        <authorList>
            <person name="Livingstone P.G."/>
            <person name="Whitworth D.E."/>
        </authorList>
    </citation>
    <scope>NUCLEOTIDE SEQUENCE [LARGE SCALE GENOMIC DNA]</scope>
    <source>
        <strain evidence="8">CA040B</strain>
    </source>
</reference>
<dbReference type="Pfam" id="PF14464">
    <property type="entry name" value="Prok-JAB"/>
    <property type="match status" value="1"/>
</dbReference>
<feature type="domain" description="JAB" evidence="6">
    <location>
        <begin position="8"/>
        <end position="118"/>
    </location>
</feature>
<keyword evidence="8" id="KW-1185">Reference proteome</keyword>
<protein>
    <submittedName>
        <fullName evidence="7">M67 family peptidase</fullName>
    </submittedName>
</protein>
<evidence type="ECO:0000256" key="2">
    <source>
        <dbReference type="ARBA" id="ARBA00022723"/>
    </source>
</evidence>
<comment type="caution">
    <text evidence="7">The sequence shown here is derived from an EMBL/GenBank/DDBJ whole genome shotgun (WGS) entry which is preliminary data.</text>
</comment>
<proteinExistence type="predicted"/>
<keyword evidence="4" id="KW-0862">Zinc</keyword>
<dbReference type="OrthoDB" id="9802958at2"/>
<dbReference type="EMBL" id="RAWG01000100">
    <property type="protein sequence ID" value="RKH41793.1"/>
    <property type="molecule type" value="Genomic_DNA"/>
</dbReference>
<dbReference type="PANTHER" id="PTHR34858">
    <property type="entry name" value="CYSO-CYSTEINE PEPTIDASE"/>
    <property type="match status" value="1"/>
</dbReference>
<evidence type="ECO:0000256" key="5">
    <source>
        <dbReference type="ARBA" id="ARBA00023049"/>
    </source>
</evidence>
<dbReference type="Proteomes" id="UP000273405">
    <property type="component" value="Unassembled WGS sequence"/>
</dbReference>
<name>A0A3A8NCU3_9BACT</name>
<sequence length="152" mass="16320">MPGAVLPPEVLAQVIRHLEAAWPQEGCGVILQGRAGEEGTWRVVPLPNASPTPRVAYAFTLEAWLQVCRDAEARQETVACVFHSHVDTAAVFSAEDRQRAAPDGIPLLPGVSYVVVAIQGGRATSASSSDWQQGGFQTVLISSPDFRFENPL</sequence>
<dbReference type="AlphaFoldDB" id="A0A3A8NCU3"/>
<dbReference type="GO" id="GO:0008270">
    <property type="term" value="F:zinc ion binding"/>
    <property type="evidence" value="ECO:0007669"/>
    <property type="project" value="TreeGrafter"/>
</dbReference>
<evidence type="ECO:0000259" key="6">
    <source>
        <dbReference type="Pfam" id="PF14464"/>
    </source>
</evidence>
<evidence type="ECO:0000256" key="1">
    <source>
        <dbReference type="ARBA" id="ARBA00022670"/>
    </source>
</evidence>
<organism evidence="7 8">
    <name type="scientific">Corallococcus sicarius</name>
    <dbReference type="NCBI Taxonomy" id="2316726"/>
    <lineage>
        <taxon>Bacteria</taxon>
        <taxon>Pseudomonadati</taxon>
        <taxon>Myxococcota</taxon>
        <taxon>Myxococcia</taxon>
        <taxon>Myxococcales</taxon>
        <taxon>Cystobacterineae</taxon>
        <taxon>Myxococcaceae</taxon>
        <taxon>Corallococcus</taxon>
    </lineage>
</organism>